<proteinExistence type="predicted"/>
<dbReference type="InterPro" id="IPR008271">
    <property type="entry name" value="Ser/Thr_kinase_AS"/>
</dbReference>
<dbReference type="Gene3D" id="1.10.510.10">
    <property type="entry name" value="Transferase(Phosphotransferase) domain 1"/>
    <property type="match status" value="1"/>
</dbReference>
<dbReference type="PROSITE" id="PS50011">
    <property type="entry name" value="PROTEIN_KINASE_DOM"/>
    <property type="match status" value="1"/>
</dbReference>
<dbReference type="SMART" id="SM00220">
    <property type="entry name" value="S_TKc"/>
    <property type="match status" value="1"/>
</dbReference>
<protein>
    <submittedName>
        <fullName evidence="4">TKL/TKL-ccin protein kinase</fullName>
    </submittedName>
</protein>
<dbReference type="PROSITE" id="PS00108">
    <property type="entry name" value="PROTEIN_KINASE_ST"/>
    <property type="match status" value="1"/>
</dbReference>
<dbReference type="GO" id="GO:0005524">
    <property type="term" value="F:ATP binding"/>
    <property type="evidence" value="ECO:0007669"/>
    <property type="project" value="InterPro"/>
</dbReference>
<keyword evidence="5" id="KW-1185">Reference proteome</keyword>
<name>A0A8H6STB7_MYCCL</name>
<dbReference type="InterPro" id="IPR000719">
    <property type="entry name" value="Prot_kinase_dom"/>
</dbReference>
<dbReference type="GO" id="GO:0004674">
    <property type="term" value="F:protein serine/threonine kinase activity"/>
    <property type="evidence" value="ECO:0007669"/>
    <property type="project" value="TreeGrafter"/>
</dbReference>
<dbReference type="Gene3D" id="1.50.10.20">
    <property type="match status" value="1"/>
</dbReference>
<sequence length="881" mass="98502">MKPLSPEPSPLFSAFQSSSRGWRKPEMTEPFRRRRVLAAAAVMTTNDNKYFDRLWAQFRTSRDEWPSDSAGWYYGQYAHVLGIANRSNPHDDPVGSGMRDVFGLWFHYWTRDDFQYVDKHRQTVLTALIYGRSAVIAYKVFEDQQFLKHAERAWHYGLKWTLSEADVHKKIFLPKLITLSTCSGSSLVGGTFRTVNKLDSEIDTLTTGTFFVLSALLFEATQQPKYFLQATESLTFLENQLFLERETRLLNSLDCTKCLAQEDQLPDNYGVFIEGLAIWYDINKDPAVQTLLNDLIHAAIMSPAWQGEDGIIAWGPNKSGSINLIHGLDTAYKRSATSSGLRGVIEQYLVVQYNAIVDLATFPGTDIYGRWIGPASLDFSGEHQVVAAGALLAATTLLPHLPLPAVANPVLNPVVKFALAGILAAVAAAVFAIIALTLFGRWSGKRRRQVSRMIRRMGLNPGGVGGSIRLESDDEDDDNIGTIRLDLQAGVPQLDGLVVREDLYPVASGGNANVYRGTLTRSNGQRVPVAIKSLRLVGDNADHEATWRRMKREVRVWTQLKHPNVLPFLGVCNDLGPWPVFVSPFYEFGHVGEYLRKFPEVDRHELTLGVATGLTYLHGRDMVHGDLKVQNVLVNAAGCAVICDFGLSKVLDARGFTTNAVGTVAILAPELFTHDSPHTTKATDVYAFGLLALEIYSGDPPKRRPQTPAVTEQMLIDMQPRRDDVPVGIITPRSWALLERCWHPKLRLRPSMTHVLRLLESFERSRTRQRKRKPPAQDPHPLMHPSTEAVTPNTTYMCRFDRPQSCTFEVDEFVPTDTPTAADGHTLHWDAAVNEWAPMEEGLTPRLSQAAVRAKYAEAVDTCRTDWAWDDAEPGLAWLDN</sequence>
<dbReference type="AlphaFoldDB" id="A0A8H6STB7"/>
<feature type="region of interest" description="Disordered" evidence="1">
    <location>
        <begin position="764"/>
        <end position="789"/>
    </location>
</feature>
<dbReference type="GO" id="GO:0005975">
    <property type="term" value="P:carbohydrate metabolic process"/>
    <property type="evidence" value="ECO:0007669"/>
    <property type="project" value="InterPro"/>
</dbReference>
<dbReference type="SUPFAM" id="SSF48208">
    <property type="entry name" value="Six-hairpin glycosidases"/>
    <property type="match status" value="1"/>
</dbReference>
<dbReference type="Proteomes" id="UP000613580">
    <property type="component" value="Unassembled WGS sequence"/>
</dbReference>
<dbReference type="EMBL" id="JACAZE010000009">
    <property type="protein sequence ID" value="KAF7305750.1"/>
    <property type="molecule type" value="Genomic_DNA"/>
</dbReference>
<dbReference type="InterPro" id="IPR051681">
    <property type="entry name" value="Ser/Thr_Kinases-Pseudokinases"/>
</dbReference>
<evidence type="ECO:0000256" key="1">
    <source>
        <dbReference type="SAM" id="MobiDB-lite"/>
    </source>
</evidence>
<feature type="region of interest" description="Disordered" evidence="1">
    <location>
        <begin position="1"/>
        <end position="25"/>
    </location>
</feature>
<keyword evidence="2" id="KW-0812">Transmembrane</keyword>
<dbReference type="SUPFAM" id="SSF56112">
    <property type="entry name" value="Protein kinase-like (PK-like)"/>
    <property type="match status" value="1"/>
</dbReference>
<evidence type="ECO:0000256" key="2">
    <source>
        <dbReference type="SAM" id="Phobius"/>
    </source>
</evidence>
<dbReference type="OrthoDB" id="5966500at2759"/>
<dbReference type="InterPro" id="IPR008928">
    <property type="entry name" value="6-hairpin_glycosidase_sf"/>
</dbReference>
<gene>
    <name evidence="4" type="ORF">HMN09_00728600</name>
</gene>
<accession>A0A8H6STB7</accession>
<evidence type="ECO:0000259" key="3">
    <source>
        <dbReference type="PROSITE" id="PS50011"/>
    </source>
</evidence>
<dbReference type="PANTHER" id="PTHR44329">
    <property type="entry name" value="SERINE/THREONINE-PROTEIN KINASE TNNI3K-RELATED"/>
    <property type="match status" value="1"/>
</dbReference>
<evidence type="ECO:0000313" key="5">
    <source>
        <dbReference type="Proteomes" id="UP000613580"/>
    </source>
</evidence>
<comment type="caution">
    <text evidence="4">The sequence shown here is derived from an EMBL/GenBank/DDBJ whole genome shotgun (WGS) entry which is preliminary data.</text>
</comment>
<dbReference type="InterPro" id="IPR011009">
    <property type="entry name" value="Kinase-like_dom_sf"/>
</dbReference>
<evidence type="ECO:0000313" key="4">
    <source>
        <dbReference type="EMBL" id="KAF7305750.1"/>
    </source>
</evidence>
<keyword evidence="2" id="KW-1133">Transmembrane helix</keyword>
<keyword evidence="4" id="KW-0808">Transferase</keyword>
<keyword evidence="2" id="KW-0472">Membrane</keyword>
<reference evidence="4" key="1">
    <citation type="submission" date="2020-05" db="EMBL/GenBank/DDBJ databases">
        <title>Mycena genomes resolve the evolution of fungal bioluminescence.</title>
        <authorList>
            <person name="Tsai I.J."/>
        </authorList>
    </citation>
    <scope>NUCLEOTIDE SEQUENCE</scope>
    <source>
        <strain evidence="4">110903Hualien_Pintung</strain>
    </source>
</reference>
<keyword evidence="4" id="KW-0418">Kinase</keyword>
<feature type="domain" description="Protein kinase" evidence="3">
    <location>
        <begin position="500"/>
        <end position="783"/>
    </location>
</feature>
<dbReference type="InterPro" id="IPR001245">
    <property type="entry name" value="Ser-Thr/Tyr_kinase_cat_dom"/>
</dbReference>
<organism evidence="4 5">
    <name type="scientific">Mycena chlorophos</name>
    <name type="common">Agaric fungus</name>
    <name type="synonym">Agaricus chlorophos</name>
    <dbReference type="NCBI Taxonomy" id="658473"/>
    <lineage>
        <taxon>Eukaryota</taxon>
        <taxon>Fungi</taxon>
        <taxon>Dikarya</taxon>
        <taxon>Basidiomycota</taxon>
        <taxon>Agaricomycotina</taxon>
        <taxon>Agaricomycetes</taxon>
        <taxon>Agaricomycetidae</taxon>
        <taxon>Agaricales</taxon>
        <taxon>Marasmiineae</taxon>
        <taxon>Mycenaceae</taxon>
        <taxon>Mycena</taxon>
    </lineage>
</organism>
<dbReference type="Pfam" id="PF07714">
    <property type="entry name" value="PK_Tyr_Ser-Thr"/>
    <property type="match status" value="1"/>
</dbReference>
<feature type="transmembrane region" description="Helical" evidence="2">
    <location>
        <begin position="417"/>
        <end position="439"/>
    </location>
</feature>